<feature type="transmembrane region" description="Helical" evidence="8">
    <location>
        <begin position="273"/>
        <end position="294"/>
    </location>
</feature>
<evidence type="ECO:0000259" key="10">
    <source>
        <dbReference type="PROSITE" id="PS50929"/>
    </source>
</evidence>
<evidence type="ECO:0000313" key="11">
    <source>
        <dbReference type="EMBL" id="TIB27944.1"/>
    </source>
</evidence>
<dbReference type="PROSITE" id="PS00211">
    <property type="entry name" value="ABC_TRANSPORTER_1"/>
    <property type="match status" value="1"/>
</dbReference>
<evidence type="ECO:0000256" key="2">
    <source>
        <dbReference type="ARBA" id="ARBA00007577"/>
    </source>
</evidence>
<dbReference type="PROSITE" id="PS50929">
    <property type="entry name" value="ABC_TM1F"/>
    <property type="match status" value="2"/>
</dbReference>
<dbReference type="InterPro" id="IPR027417">
    <property type="entry name" value="P-loop_NTPase"/>
</dbReference>
<feature type="transmembrane region" description="Helical" evidence="8">
    <location>
        <begin position="714"/>
        <end position="733"/>
    </location>
</feature>
<protein>
    <recommendedName>
        <fullName evidence="13">Leptomycin B resistance protein pmd1</fullName>
    </recommendedName>
</protein>
<proteinExistence type="inferred from homology"/>
<evidence type="ECO:0000256" key="8">
    <source>
        <dbReference type="SAM" id="Phobius"/>
    </source>
</evidence>
<dbReference type="GO" id="GO:0005524">
    <property type="term" value="F:ATP binding"/>
    <property type="evidence" value="ECO:0007669"/>
    <property type="project" value="UniProtKB-KW"/>
</dbReference>
<dbReference type="SUPFAM" id="SSF90123">
    <property type="entry name" value="ABC transporter transmembrane region"/>
    <property type="match status" value="2"/>
</dbReference>
<feature type="transmembrane region" description="Helical" evidence="8">
    <location>
        <begin position="896"/>
        <end position="918"/>
    </location>
</feature>
<dbReference type="GO" id="GO:0015421">
    <property type="term" value="F:ABC-type oligopeptide transporter activity"/>
    <property type="evidence" value="ECO:0007669"/>
    <property type="project" value="TreeGrafter"/>
</dbReference>
<dbReference type="EMBL" id="SPOI01000381">
    <property type="protein sequence ID" value="TIB27944.1"/>
    <property type="molecule type" value="Genomic_DNA"/>
</dbReference>
<gene>
    <name evidence="11" type="ORF">E3P86_03965</name>
</gene>
<feature type="transmembrane region" description="Helical" evidence="8">
    <location>
        <begin position="161"/>
        <end position="179"/>
    </location>
</feature>
<keyword evidence="3 8" id="KW-0812">Transmembrane</keyword>
<dbReference type="CDD" id="cd18578">
    <property type="entry name" value="ABC_6TM_Pgp_ABCB1_D2_like"/>
    <property type="match status" value="1"/>
</dbReference>
<evidence type="ECO:0000256" key="1">
    <source>
        <dbReference type="ARBA" id="ARBA00004141"/>
    </source>
</evidence>
<dbReference type="Gene3D" id="1.20.1560.10">
    <property type="entry name" value="ABC transporter type 1, transmembrane domain"/>
    <property type="match status" value="1"/>
</dbReference>
<dbReference type="Pfam" id="PF00005">
    <property type="entry name" value="ABC_tran"/>
    <property type="match status" value="1"/>
</dbReference>
<dbReference type="CDD" id="cd03249">
    <property type="entry name" value="ABC_MTABC3_MDL1_MDL2"/>
    <property type="match status" value="1"/>
</dbReference>
<dbReference type="GO" id="GO:0005743">
    <property type="term" value="C:mitochondrial inner membrane"/>
    <property type="evidence" value="ECO:0007669"/>
    <property type="project" value="TreeGrafter"/>
</dbReference>
<evidence type="ECO:0000256" key="7">
    <source>
        <dbReference type="ARBA" id="ARBA00023136"/>
    </source>
</evidence>
<feature type="transmembrane region" description="Helical" evidence="8">
    <location>
        <begin position="137"/>
        <end position="155"/>
    </location>
</feature>
<dbReference type="SMART" id="SM00382">
    <property type="entry name" value="AAA"/>
    <property type="match status" value="1"/>
</dbReference>
<dbReference type="InterPro" id="IPR003593">
    <property type="entry name" value="AAA+_ATPase"/>
</dbReference>
<comment type="subcellular location">
    <subcellularLocation>
        <location evidence="1">Membrane</location>
        <topology evidence="1">Multi-pass membrane protein</topology>
    </subcellularLocation>
</comment>
<feature type="transmembrane region" description="Helical" evidence="8">
    <location>
        <begin position="660"/>
        <end position="684"/>
    </location>
</feature>
<dbReference type="InterPro" id="IPR039421">
    <property type="entry name" value="Type_1_exporter"/>
</dbReference>
<dbReference type="InterPro" id="IPR017871">
    <property type="entry name" value="ABC_transporter-like_CS"/>
</dbReference>
<dbReference type="CDD" id="cd18577">
    <property type="entry name" value="ABC_6TM_Pgp_ABCB1_D1_like"/>
    <property type="match status" value="1"/>
</dbReference>
<dbReference type="FunFam" id="3.40.50.300:FF:000251">
    <property type="entry name" value="ABC transporter B family member 19"/>
    <property type="match status" value="1"/>
</dbReference>
<evidence type="ECO:0000313" key="12">
    <source>
        <dbReference type="Proteomes" id="UP000310689"/>
    </source>
</evidence>
<dbReference type="PROSITE" id="PS50893">
    <property type="entry name" value="ABC_TRANSPORTER_2"/>
    <property type="match status" value="1"/>
</dbReference>
<sequence length="1013" mass="110979">MSSSIQAIQPCMALLFGRLITSMNNFFQVTTAYRSDPSNPTLEARFNQSKSSFSDDVVDGVSIDMLVLGIVMFLANYIYMHAWVYTSERTSSRIRSLYLRSVLRQDITFFDKIGAGEIATRIETDTHLIQSGISEKVANAVMFLGTFVAGFIIAFTQQPKVAGVMFIIVPVIAIAGGLMNKFTTKYSTNSLNSIADSGTLVEEVISTIRTAKAFGSQIILGELYDTFLASSRTQGKKMAVSTAISLFLFFFVIYCSYSLSFVCTLLLRGETEVGDIVAAFMSILIGAFSLAMIAPELQAISKGQAAAAKIYETIERIPSIDSASKEGLKPESVEGNITFDHVNFVYPARPGVQVMKDFNANFHQGQMTALVGASGSGKSTSVNLVERFYDPITGVIKLDGNDLRDLNVKWLRSKIGLVGQEPVLFNNSVRANVEHGMIGTEMEGWDDERKLELVMRACKIANADDFINALPEKYHNSVGERGMLLSGGQKQRVAIARAIVSDPPILLLDEATAALDSASESIVQKALDQAAKNRTTVAIAHRLSTIKNAQQIIVMGGGEILEVGDHNTLTANPDGAYSKLVAAQSLAQSKSEEAAQTKKSNEYGVEEHGEKVLPLDHPKRKRSIASEIFENREKTVYDEEKHYSMLSVLRRLVKLNRPGWGAYALGATGAIITGACYPIFGIIFGKTLQDYSSRTPEDPDYHSYIRSHLDRDSLWFFVIAIGAGFSVGLQSWAMQYAGELLTYALRHESFNKLLRSDVMYFDQKENSTGIVTSELASNAQKVVGLAGISMGTVIQSISCLVFGVAVGIGYSPILALVATACIPLTLAAGISRLKIVVTKDEKNKKSYAKSSQRACESAGAIRTVASLTREDQALGEYEELLQYPLRNSIRTSLWSSAVYGISQGMAYLVIALIFWYGSQRLMELKIELQDFYVCLMSVVFASIQAGNVFTFVPDISSARGGAARILKLLDTRPEIEIDNENVDGKHLDSVEGHVTFENVHFRYPTRSDVPVLR</sequence>
<name>A0A4V4M3D1_WALIC</name>
<dbReference type="Pfam" id="PF00664">
    <property type="entry name" value="ABC_membrane"/>
    <property type="match status" value="2"/>
</dbReference>
<keyword evidence="7 8" id="KW-0472">Membrane</keyword>
<evidence type="ECO:0000256" key="3">
    <source>
        <dbReference type="ARBA" id="ARBA00022692"/>
    </source>
</evidence>
<feature type="domain" description="ABC transmembrane type-1" evidence="10">
    <location>
        <begin position="1"/>
        <end position="302"/>
    </location>
</feature>
<feature type="transmembrane region" description="Helical" evidence="8">
    <location>
        <begin position="246"/>
        <end position="267"/>
    </location>
</feature>
<feature type="transmembrane region" description="Helical" evidence="8">
    <location>
        <begin position="930"/>
        <end position="952"/>
    </location>
</feature>
<dbReference type="GO" id="GO:0090374">
    <property type="term" value="P:oligopeptide export from mitochondrion"/>
    <property type="evidence" value="ECO:0007669"/>
    <property type="project" value="TreeGrafter"/>
</dbReference>
<dbReference type="InterPro" id="IPR011527">
    <property type="entry name" value="ABC1_TM_dom"/>
</dbReference>
<evidence type="ECO:0008006" key="13">
    <source>
        <dbReference type="Google" id="ProtNLM"/>
    </source>
</evidence>
<dbReference type="SUPFAM" id="SSF52540">
    <property type="entry name" value="P-loop containing nucleoside triphosphate hydrolases"/>
    <property type="match status" value="1"/>
</dbReference>
<evidence type="ECO:0000256" key="5">
    <source>
        <dbReference type="ARBA" id="ARBA00022840"/>
    </source>
</evidence>
<feature type="transmembrane region" description="Helical" evidence="8">
    <location>
        <begin position="813"/>
        <end position="835"/>
    </location>
</feature>
<evidence type="ECO:0000259" key="9">
    <source>
        <dbReference type="PROSITE" id="PS50893"/>
    </source>
</evidence>
<dbReference type="AlphaFoldDB" id="A0A4V4M3D1"/>
<reference evidence="11 12" key="1">
    <citation type="submission" date="2019-03" db="EMBL/GenBank/DDBJ databases">
        <title>Sequencing 23 genomes of Wallemia ichthyophaga.</title>
        <authorList>
            <person name="Gostincar C."/>
        </authorList>
    </citation>
    <scope>NUCLEOTIDE SEQUENCE [LARGE SCALE GENOMIC DNA]</scope>
    <source>
        <strain evidence="11 12">EXF-6200</strain>
    </source>
</reference>
<dbReference type="InterPro" id="IPR036640">
    <property type="entry name" value="ABC1_TM_sf"/>
</dbReference>
<dbReference type="Proteomes" id="UP000310689">
    <property type="component" value="Unassembled WGS sequence"/>
</dbReference>
<comment type="similarity">
    <text evidence="2">Belongs to the ABC transporter superfamily. ABCB family. Multidrug resistance exporter (TC 3.A.1.201) subfamily.</text>
</comment>
<dbReference type="GO" id="GO:0016887">
    <property type="term" value="F:ATP hydrolysis activity"/>
    <property type="evidence" value="ECO:0007669"/>
    <property type="project" value="InterPro"/>
</dbReference>
<feature type="transmembrane region" description="Helical" evidence="8">
    <location>
        <begin position="782"/>
        <end position="807"/>
    </location>
</feature>
<feature type="non-terminal residue" evidence="11">
    <location>
        <position position="1013"/>
    </location>
</feature>
<dbReference type="PANTHER" id="PTHR43394">
    <property type="entry name" value="ATP-DEPENDENT PERMEASE MDL1, MITOCHONDRIAL"/>
    <property type="match status" value="1"/>
</dbReference>
<feature type="transmembrane region" description="Helical" evidence="8">
    <location>
        <begin position="65"/>
        <end position="85"/>
    </location>
</feature>
<accession>A0A4V4M3D1</accession>
<comment type="caution">
    <text evidence="11">The sequence shown here is derived from an EMBL/GenBank/DDBJ whole genome shotgun (WGS) entry which is preliminary data.</text>
</comment>
<feature type="domain" description="ABC transmembrane type-1" evidence="10">
    <location>
        <begin position="664"/>
        <end position="957"/>
    </location>
</feature>
<dbReference type="InterPro" id="IPR003439">
    <property type="entry name" value="ABC_transporter-like_ATP-bd"/>
</dbReference>
<dbReference type="PANTHER" id="PTHR43394:SF27">
    <property type="entry name" value="ATP-DEPENDENT TRANSLOCASE ABCB1-LIKE"/>
    <property type="match status" value="1"/>
</dbReference>
<evidence type="ECO:0000256" key="6">
    <source>
        <dbReference type="ARBA" id="ARBA00022989"/>
    </source>
</evidence>
<dbReference type="Gene3D" id="3.40.50.300">
    <property type="entry name" value="P-loop containing nucleotide triphosphate hydrolases"/>
    <property type="match status" value="1"/>
</dbReference>
<keyword evidence="5" id="KW-0067">ATP-binding</keyword>
<keyword evidence="6 8" id="KW-1133">Transmembrane helix</keyword>
<keyword evidence="4" id="KW-0547">Nucleotide-binding</keyword>
<evidence type="ECO:0000256" key="4">
    <source>
        <dbReference type="ARBA" id="ARBA00022741"/>
    </source>
</evidence>
<organism evidence="11 12">
    <name type="scientific">Wallemia ichthyophaga</name>
    <dbReference type="NCBI Taxonomy" id="245174"/>
    <lineage>
        <taxon>Eukaryota</taxon>
        <taxon>Fungi</taxon>
        <taxon>Dikarya</taxon>
        <taxon>Basidiomycota</taxon>
        <taxon>Wallemiomycotina</taxon>
        <taxon>Wallemiomycetes</taxon>
        <taxon>Wallemiales</taxon>
        <taxon>Wallemiaceae</taxon>
        <taxon>Wallemia</taxon>
    </lineage>
</organism>
<feature type="domain" description="ABC transporter" evidence="9">
    <location>
        <begin position="337"/>
        <end position="582"/>
    </location>
</feature>